<dbReference type="Pfam" id="PF01314">
    <property type="entry name" value="AFOR_C"/>
    <property type="match status" value="1"/>
</dbReference>
<evidence type="ECO:0000313" key="2">
    <source>
        <dbReference type="EMBL" id="GAG54448.1"/>
    </source>
</evidence>
<dbReference type="SUPFAM" id="SSF48310">
    <property type="entry name" value="Aldehyde ferredoxin oxidoreductase, C-terminal domains"/>
    <property type="match status" value="1"/>
</dbReference>
<sequence length="61" mass="7370">DNLPLRVLTYRKDDNDMFGKIINLDKLLDDYYKIRGWDENGVPTKEKLEELDLSEFYKFIL</sequence>
<name>X0Z1T1_9ZZZZ</name>
<dbReference type="GO" id="GO:0016625">
    <property type="term" value="F:oxidoreductase activity, acting on the aldehyde or oxo group of donors, iron-sulfur protein as acceptor"/>
    <property type="evidence" value="ECO:0007669"/>
    <property type="project" value="InterPro"/>
</dbReference>
<gene>
    <name evidence="2" type="ORF">S01H4_11307</name>
</gene>
<dbReference type="Gene3D" id="1.10.599.10">
    <property type="entry name" value="Aldehyde Ferredoxin Oxidoreductase Protein, subunit A, domain 3"/>
    <property type="match status" value="1"/>
</dbReference>
<proteinExistence type="predicted"/>
<dbReference type="InterPro" id="IPR001203">
    <property type="entry name" value="OxRdtase_Ald_Fedxn_C"/>
</dbReference>
<accession>X0Z1T1</accession>
<comment type="caution">
    <text evidence="2">The sequence shown here is derived from an EMBL/GenBank/DDBJ whole genome shotgun (WGS) entry which is preliminary data.</text>
</comment>
<feature type="domain" description="Aldehyde ferredoxin oxidoreductase C-terminal" evidence="1">
    <location>
        <begin position="1"/>
        <end position="53"/>
    </location>
</feature>
<dbReference type="InterPro" id="IPR036021">
    <property type="entry name" value="Tungsten_al_ferr_oxy-like_C"/>
</dbReference>
<dbReference type="AlphaFoldDB" id="X0Z1T1"/>
<dbReference type="GO" id="GO:0051536">
    <property type="term" value="F:iron-sulfur cluster binding"/>
    <property type="evidence" value="ECO:0007669"/>
    <property type="project" value="InterPro"/>
</dbReference>
<reference evidence="2" key="1">
    <citation type="journal article" date="2014" name="Front. Microbiol.">
        <title>High frequency of phylogenetically diverse reductive dehalogenase-homologous genes in deep subseafloor sedimentary metagenomes.</title>
        <authorList>
            <person name="Kawai M."/>
            <person name="Futagami T."/>
            <person name="Toyoda A."/>
            <person name="Takaki Y."/>
            <person name="Nishi S."/>
            <person name="Hori S."/>
            <person name="Arai W."/>
            <person name="Tsubouchi T."/>
            <person name="Morono Y."/>
            <person name="Uchiyama I."/>
            <person name="Ito T."/>
            <person name="Fujiyama A."/>
            <person name="Inagaki F."/>
            <person name="Takami H."/>
        </authorList>
    </citation>
    <scope>NUCLEOTIDE SEQUENCE</scope>
    <source>
        <strain evidence="2">Expedition CK06-06</strain>
    </source>
</reference>
<feature type="non-terminal residue" evidence="2">
    <location>
        <position position="1"/>
    </location>
</feature>
<dbReference type="EMBL" id="BART01004537">
    <property type="protein sequence ID" value="GAG54448.1"/>
    <property type="molecule type" value="Genomic_DNA"/>
</dbReference>
<dbReference type="InterPro" id="IPR013985">
    <property type="entry name" value="Ald_Fedxn_OxRdtase_dom3"/>
</dbReference>
<protein>
    <recommendedName>
        <fullName evidence="1">Aldehyde ferredoxin oxidoreductase C-terminal domain-containing protein</fullName>
    </recommendedName>
</protein>
<organism evidence="2">
    <name type="scientific">marine sediment metagenome</name>
    <dbReference type="NCBI Taxonomy" id="412755"/>
    <lineage>
        <taxon>unclassified sequences</taxon>
        <taxon>metagenomes</taxon>
        <taxon>ecological metagenomes</taxon>
    </lineage>
</organism>
<evidence type="ECO:0000259" key="1">
    <source>
        <dbReference type="Pfam" id="PF01314"/>
    </source>
</evidence>
<dbReference type="GO" id="GO:0009055">
    <property type="term" value="F:electron transfer activity"/>
    <property type="evidence" value="ECO:0007669"/>
    <property type="project" value="InterPro"/>
</dbReference>